<keyword evidence="6" id="KW-0808">Transferase</keyword>
<comment type="caution">
    <text evidence="18">The sequence shown here is derived from an EMBL/GenBank/DDBJ whole genome shotgun (WGS) entry which is preliminary data.</text>
</comment>
<keyword evidence="7" id="KW-0378">Hydrolase</keyword>
<dbReference type="InterPro" id="IPR012338">
    <property type="entry name" value="Beta-lactam/transpept-like"/>
</dbReference>
<feature type="compositionally biased region" description="Acidic residues" evidence="14">
    <location>
        <begin position="846"/>
        <end position="855"/>
    </location>
</feature>
<dbReference type="PANTHER" id="PTHR32282">
    <property type="entry name" value="BINDING PROTEIN TRANSPEPTIDASE, PUTATIVE-RELATED"/>
    <property type="match status" value="1"/>
</dbReference>
<dbReference type="GO" id="GO:0008360">
    <property type="term" value="P:regulation of cell shape"/>
    <property type="evidence" value="ECO:0007669"/>
    <property type="project" value="UniProtKB-KW"/>
</dbReference>
<organism evidence="18 19">
    <name type="scientific">Trichococcus collinsii</name>
    <dbReference type="NCBI Taxonomy" id="157076"/>
    <lineage>
        <taxon>Bacteria</taxon>
        <taxon>Bacillati</taxon>
        <taxon>Bacillota</taxon>
        <taxon>Bacilli</taxon>
        <taxon>Lactobacillales</taxon>
        <taxon>Carnobacteriaceae</taxon>
        <taxon>Trichococcus</taxon>
    </lineage>
</organism>
<keyword evidence="4" id="KW-0645">Protease</keyword>
<feature type="compositionally biased region" description="Basic residues" evidence="14">
    <location>
        <begin position="23"/>
        <end position="37"/>
    </location>
</feature>
<accession>A0AB37ZWF5</accession>
<feature type="compositionally biased region" description="Basic and acidic residues" evidence="14">
    <location>
        <begin position="815"/>
        <end position="824"/>
    </location>
</feature>
<evidence type="ECO:0000256" key="10">
    <source>
        <dbReference type="ARBA" id="ARBA00023268"/>
    </source>
</evidence>
<dbReference type="FunFam" id="1.10.3810.10:FF:000001">
    <property type="entry name" value="Penicillin-binding protein 1A"/>
    <property type="match status" value="1"/>
</dbReference>
<gene>
    <name evidence="18" type="ORF">SAMN04488525_101380</name>
</gene>
<dbReference type="GO" id="GO:0006508">
    <property type="term" value="P:proteolysis"/>
    <property type="evidence" value="ECO:0007669"/>
    <property type="project" value="UniProtKB-KW"/>
</dbReference>
<dbReference type="GO" id="GO:0030288">
    <property type="term" value="C:outer membrane-bounded periplasmic space"/>
    <property type="evidence" value="ECO:0007669"/>
    <property type="project" value="TreeGrafter"/>
</dbReference>
<comment type="similarity">
    <text evidence="2">In the N-terminal section; belongs to the glycosyltransferase 51 family.</text>
</comment>
<evidence type="ECO:0000256" key="13">
    <source>
        <dbReference type="ARBA" id="ARBA00049902"/>
    </source>
</evidence>
<evidence type="ECO:0000313" key="18">
    <source>
        <dbReference type="EMBL" id="SDZ84812.1"/>
    </source>
</evidence>
<sequence>MPNEGNNTRSRTNNRKNNGNTKGPRKTAAKAKPKANAKKAGMPLWKKIIFGVLALGMIGLASGAGLFFYYVSSAPELTEEKLVGTVASTILDADGNEIKEIGGNDQNRTLVTPEEIPQVLKDAIVSIEDQRFYDHNGVDPIRIIGALFANLQQGGISQGGSTITQQLIKLSYFSTSSEDQTLERKAQEAWMSMQLEREYTKDEILAFYINKVYMSNNVYGMGTAAEYFYGKSITDVTLAEAATLAGMPQAPSLYDPITNAVDTQARRDLVLDMMVENEKITAEESAEAKTVQIQGSILDHSGDVNTSLVIDPYIQLVIDEVTEKTGLDVYEGGLTITTNIDMDAQQRLYDIVNTYDYIEFPDDLLQTGVSMVDVNTGAIEAVIGGRNQNVQLGLNRASTLERSIGSTMKPLAVYGPAIEYLDYSTGTLVVDEEYSYSDGSEINNYDNKYKGDQTIREALVDSRNIPALKTFQEVGADNAFSFLQKLGITITNDDQEYLVESNAIGGEATPIELSAAYAAFANGGTYYEPYTVQSVTTSEGEEFTFEPTGTEAMKESTAYMITDMLKDVITEGTAKNAQISGLPQAGKTGTTNYTDDELAAVGGTNVPYAAPDAWFAGYSTSYSIAVWVGYDNSKEYGNFLDYQTQSLTRDIYRELMSYVSEDTDYADWTQPASVSQVSIEKYTDPIMKPGSNTPSNLIATELFVKGTEPTSTSKKYGVTLLAPSGLKASYNTDKDELTIEWDKYSASGTDSNAQAQYTVTAGGASETTTDTKVVIDNPDKGTITISLLVKVSSSTSPAATIQVTIADPAQESSEAEEKDKDKASSDSSSSSSNSSAVSDESSSAAQDEEEATQNP</sequence>
<evidence type="ECO:0000256" key="15">
    <source>
        <dbReference type="SAM" id="Phobius"/>
    </source>
</evidence>
<evidence type="ECO:0000256" key="4">
    <source>
        <dbReference type="ARBA" id="ARBA00022670"/>
    </source>
</evidence>
<evidence type="ECO:0000256" key="7">
    <source>
        <dbReference type="ARBA" id="ARBA00022801"/>
    </source>
</evidence>
<feature type="compositionally biased region" description="Low complexity" evidence="14">
    <location>
        <begin position="825"/>
        <end position="845"/>
    </location>
</feature>
<keyword evidence="3" id="KW-0121">Carboxypeptidase</keyword>
<evidence type="ECO:0000256" key="3">
    <source>
        <dbReference type="ARBA" id="ARBA00022645"/>
    </source>
</evidence>
<dbReference type="GO" id="GO:0009252">
    <property type="term" value="P:peptidoglycan biosynthetic process"/>
    <property type="evidence" value="ECO:0007669"/>
    <property type="project" value="UniProtKB-KW"/>
</dbReference>
<evidence type="ECO:0000256" key="6">
    <source>
        <dbReference type="ARBA" id="ARBA00022679"/>
    </source>
</evidence>
<dbReference type="SUPFAM" id="SSF56601">
    <property type="entry name" value="beta-lactamase/transpeptidase-like"/>
    <property type="match status" value="1"/>
</dbReference>
<feature type="domain" description="Glycosyl transferase family 51" evidence="17">
    <location>
        <begin position="95"/>
        <end position="274"/>
    </location>
</feature>
<evidence type="ECO:0000313" key="19">
    <source>
        <dbReference type="Proteomes" id="UP000199042"/>
    </source>
</evidence>
<evidence type="ECO:0000256" key="1">
    <source>
        <dbReference type="ARBA" id="ARBA00007090"/>
    </source>
</evidence>
<evidence type="ECO:0000256" key="14">
    <source>
        <dbReference type="SAM" id="MobiDB-lite"/>
    </source>
</evidence>
<feature type="domain" description="Penicillin-binding protein transpeptidase" evidence="16">
    <location>
        <begin position="369"/>
        <end position="656"/>
    </location>
</feature>
<dbReference type="InterPro" id="IPR023346">
    <property type="entry name" value="Lysozyme-like_dom_sf"/>
</dbReference>
<proteinExistence type="inferred from homology"/>
<comment type="catalytic activity">
    <reaction evidence="12">
        <text>Preferential cleavage: (Ac)2-L-Lys-D-Ala-|-D-Ala. Also transpeptidation of peptidyl-alanyl moieties that are N-acyl substituents of D-alanine.</text>
        <dbReference type="EC" id="3.4.16.4"/>
    </reaction>
</comment>
<dbReference type="EMBL" id="FNQH01000001">
    <property type="protein sequence ID" value="SDZ84812.1"/>
    <property type="molecule type" value="Genomic_DNA"/>
</dbReference>
<comment type="similarity">
    <text evidence="1">In the C-terminal section; belongs to the transpeptidase family.</text>
</comment>
<evidence type="ECO:0000256" key="12">
    <source>
        <dbReference type="ARBA" id="ARBA00034000"/>
    </source>
</evidence>
<keyword evidence="11" id="KW-0961">Cell wall biogenesis/degradation</keyword>
<feature type="region of interest" description="Disordered" evidence="14">
    <location>
        <begin position="802"/>
        <end position="855"/>
    </location>
</feature>
<keyword evidence="15" id="KW-0812">Transmembrane</keyword>
<dbReference type="Pfam" id="PF00912">
    <property type="entry name" value="Transgly"/>
    <property type="match status" value="1"/>
</dbReference>
<dbReference type="NCBIfam" id="TIGR02074">
    <property type="entry name" value="PBP_1a_fam"/>
    <property type="match status" value="1"/>
</dbReference>
<dbReference type="InterPro" id="IPR001460">
    <property type="entry name" value="PCN-bd_Tpept"/>
</dbReference>
<dbReference type="AlphaFoldDB" id="A0AB37ZWF5"/>
<dbReference type="SUPFAM" id="SSF53955">
    <property type="entry name" value="Lysozyme-like"/>
    <property type="match status" value="1"/>
</dbReference>
<dbReference type="GO" id="GO:0008955">
    <property type="term" value="F:peptidoglycan glycosyltransferase activity"/>
    <property type="evidence" value="ECO:0007669"/>
    <property type="project" value="UniProtKB-EC"/>
</dbReference>
<feature type="transmembrane region" description="Helical" evidence="15">
    <location>
        <begin position="48"/>
        <end position="71"/>
    </location>
</feature>
<evidence type="ECO:0000256" key="8">
    <source>
        <dbReference type="ARBA" id="ARBA00022960"/>
    </source>
</evidence>
<dbReference type="InterPro" id="IPR001264">
    <property type="entry name" value="Glyco_trans_51"/>
</dbReference>
<dbReference type="PANTHER" id="PTHR32282:SF29">
    <property type="entry name" value="PENICILLIN-BINDING PROTEIN 1A"/>
    <property type="match status" value="1"/>
</dbReference>
<keyword evidence="5" id="KW-0328">Glycosyltransferase</keyword>
<evidence type="ECO:0000256" key="2">
    <source>
        <dbReference type="ARBA" id="ARBA00007739"/>
    </source>
</evidence>
<keyword evidence="8" id="KW-0133">Cell shape</keyword>
<reference evidence="18 19" key="1">
    <citation type="submission" date="2016-10" db="EMBL/GenBank/DDBJ databases">
        <authorList>
            <person name="Varghese N."/>
            <person name="Submissions S."/>
        </authorList>
    </citation>
    <scope>NUCLEOTIDE SEQUENCE [LARGE SCALE GENOMIC DNA]</scope>
    <source>
        <strain evidence="18 19">DSM 14526</strain>
    </source>
</reference>
<evidence type="ECO:0000259" key="16">
    <source>
        <dbReference type="Pfam" id="PF00905"/>
    </source>
</evidence>
<dbReference type="GO" id="GO:0008658">
    <property type="term" value="F:penicillin binding"/>
    <property type="evidence" value="ECO:0007669"/>
    <property type="project" value="InterPro"/>
</dbReference>
<comment type="catalytic activity">
    <reaction evidence="13">
        <text>[GlcNAc-(1-&gt;4)-Mur2Ac(oyl-L-Ala-gamma-D-Glu-L-Lys-D-Ala-D-Ala)](n)-di-trans,octa-cis-undecaprenyl diphosphate + beta-D-GlcNAc-(1-&gt;4)-Mur2Ac(oyl-L-Ala-gamma-D-Glu-L-Lys-D-Ala-D-Ala)-di-trans,octa-cis-undecaprenyl diphosphate = [GlcNAc-(1-&gt;4)-Mur2Ac(oyl-L-Ala-gamma-D-Glu-L-Lys-D-Ala-D-Ala)](n+1)-di-trans,octa-cis-undecaprenyl diphosphate + di-trans,octa-cis-undecaprenyl diphosphate + H(+)</text>
        <dbReference type="Rhea" id="RHEA:23708"/>
        <dbReference type="Rhea" id="RHEA-COMP:9602"/>
        <dbReference type="Rhea" id="RHEA-COMP:9603"/>
        <dbReference type="ChEBI" id="CHEBI:15378"/>
        <dbReference type="ChEBI" id="CHEBI:58405"/>
        <dbReference type="ChEBI" id="CHEBI:60033"/>
        <dbReference type="ChEBI" id="CHEBI:78435"/>
        <dbReference type="EC" id="2.4.99.28"/>
    </reaction>
</comment>
<keyword evidence="15" id="KW-0472">Membrane</keyword>
<dbReference type="Gene3D" id="1.10.3810.10">
    <property type="entry name" value="Biosynthetic peptidoglycan transglycosylase-like"/>
    <property type="match status" value="1"/>
</dbReference>
<feature type="region of interest" description="Disordered" evidence="14">
    <location>
        <begin position="1"/>
        <end position="38"/>
    </location>
</feature>
<keyword evidence="15" id="KW-1133">Transmembrane helix</keyword>
<evidence type="ECO:0000256" key="11">
    <source>
        <dbReference type="ARBA" id="ARBA00023316"/>
    </source>
</evidence>
<evidence type="ECO:0000256" key="9">
    <source>
        <dbReference type="ARBA" id="ARBA00022984"/>
    </source>
</evidence>
<evidence type="ECO:0000256" key="5">
    <source>
        <dbReference type="ARBA" id="ARBA00022676"/>
    </source>
</evidence>
<dbReference type="GO" id="GO:0009002">
    <property type="term" value="F:serine-type D-Ala-D-Ala carboxypeptidase activity"/>
    <property type="evidence" value="ECO:0007669"/>
    <property type="project" value="UniProtKB-EC"/>
</dbReference>
<dbReference type="Proteomes" id="UP000199042">
    <property type="component" value="Unassembled WGS sequence"/>
</dbReference>
<name>A0AB37ZWF5_9LACT</name>
<keyword evidence="10" id="KW-0511">Multifunctional enzyme</keyword>
<dbReference type="InterPro" id="IPR050396">
    <property type="entry name" value="Glycosyltr_51/Transpeptidase"/>
</dbReference>
<feature type="compositionally biased region" description="Low complexity" evidence="14">
    <location>
        <begin position="1"/>
        <end position="22"/>
    </location>
</feature>
<evidence type="ECO:0000259" key="17">
    <source>
        <dbReference type="Pfam" id="PF00912"/>
    </source>
</evidence>
<dbReference type="GO" id="GO:0071555">
    <property type="term" value="P:cell wall organization"/>
    <property type="evidence" value="ECO:0007669"/>
    <property type="project" value="UniProtKB-KW"/>
</dbReference>
<protein>
    <submittedName>
        <fullName evidence="18">Penicillin-binding protein 1A</fullName>
    </submittedName>
</protein>
<dbReference type="Gene3D" id="3.40.710.10">
    <property type="entry name" value="DD-peptidase/beta-lactamase superfamily"/>
    <property type="match status" value="1"/>
</dbReference>
<dbReference type="Pfam" id="PF00905">
    <property type="entry name" value="Transpeptidase"/>
    <property type="match status" value="1"/>
</dbReference>
<keyword evidence="9" id="KW-0573">Peptidoglycan synthesis</keyword>
<dbReference type="RefSeq" id="WP_086985096.1">
    <property type="nucleotide sequence ID" value="NZ_FJNA01000001.1"/>
</dbReference>
<dbReference type="InterPro" id="IPR036950">
    <property type="entry name" value="PBP_transglycosylase"/>
</dbReference>
<keyword evidence="19" id="KW-1185">Reference proteome</keyword>